<gene>
    <name evidence="2" type="ORF">FYC77_05675</name>
</gene>
<comment type="caution">
    <text evidence="2">The sequence shown here is derived from an EMBL/GenBank/DDBJ whole genome shotgun (WGS) entry which is preliminary data.</text>
</comment>
<keyword evidence="3" id="KW-1185">Reference proteome</keyword>
<evidence type="ECO:0000313" key="2">
    <source>
        <dbReference type="EMBL" id="TYT63130.1"/>
    </source>
</evidence>
<feature type="transmembrane region" description="Helical" evidence="1">
    <location>
        <begin position="12"/>
        <end position="31"/>
    </location>
</feature>
<dbReference type="Proteomes" id="UP000324104">
    <property type="component" value="Unassembled WGS sequence"/>
</dbReference>
<keyword evidence="1" id="KW-1133">Transmembrane helix</keyword>
<proteinExistence type="predicted"/>
<dbReference type="RefSeq" id="WP_149080533.1">
    <property type="nucleotide sequence ID" value="NZ_VTAW01000004.1"/>
</dbReference>
<keyword evidence="1" id="KW-0812">Transmembrane</keyword>
<evidence type="ECO:0000313" key="3">
    <source>
        <dbReference type="Proteomes" id="UP000324104"/>
    </source>
</evidence>
<reference evidence="2 3" key="1">
    <citation type="submission" date="2019-08" db="EMBL/GenBank/DDBJ databases">
        <title>Archaea genome.</title>
        <authorList>
            <person name="Kajale S."/>
            <person name="Shouche Y."/>
            <person name="Deshpande N."/>
            <person name="Sharma A."/>
        </authorList>
    </citation>
    <scope>NUCLEOTIDE SEQUENCE [LARGE SCALE GENOMIC DNA]</scope>
    <source>
        <strain evidence="2 3">ESP3B_9</strain>
    </source>
</reference>
<sequence>MPEEVPVNRTDIVILTAVSVLGGVVLASLLMTPELTPRFVNAAMISAVLLAFFLFIPVMGVRMFVDDRRVKDEEDSSH</sequence>
<feature type="transmembrane region" description="Helical" evidence="1">
    <location>
        <begin position="43"/>
        <end position="65"/>
    </location>
</feature>
<dbReference type="EMBL" id="VTAW01000004">
    <property type="protein sequence ID" value="TYT63130.1"/>
    <property type="molecule type" value="Genomic_DNA"/>
</dbReference>
<protein>
    <submittedName>
        <fullName evidence="2">Uncharacterized protein</fullName>
    </submittedName>
</protein>
<dbReference type="AlphaFoldDB" id="A0A5D5AU75"/>
<accession>A0A5D5AU75</accession>
<keyword evidence="1" id="KW-0472">Membrane</keyword>
<organism evidence="2 3">
    <name type="scientific">Natrialba swarupiae</name>
    <dbReference type="NCBI Taxonomy" id="2448032"/>
    <lineage>
        <taxon>Archaea</taxon>
        <taxon>Methanobacteriati</taxon>
        <taxon>Methanobacteriota</taxon>
        <taxon>Stenosarchaea group</taxon>
        <taxon>Halobacteria</taxon>
        <taxon>Halobacteriales</taxon>
        <taxon>Natrialbaceae</taxon>
        <taxon>Natrialba</taxon>
    </lineage>
</organism>
<evidence type="ECO:0000256" key="1">
    <source>
        <dbReference type="SAM" id="Phobius"/>
    </source>
</evidence>
<name>A0A5D5AU75_9EURY</name>